<reference evidence="2 3" key="1">
    <citation type="submission" date="2019-03" db="EMBL/GenBank/DDBJ databases">
        <title>Draft Genome Sequence of Duganella callidus sp. nov., a Novel Duganella Species Isolated from Cultivated Soil.</title>
        <authorList>
            <person name="Raths R."/>
            <person name="Peta V."/>
            <person name="Bucking H."/>
        </authorList>
    </citation>
    <scope>NUCLEOTIDE SEQUENCE [LARGE SCALE GENOMIC DNA]</scope>
    <source>
        <strain evidence="2 3">DN04</strain>
    </source>
</reference>
<accession>A0A4Y9SA43</accession>
<evidence type="ECO:0000259" key="1">
    <source>
        <dbReference type="PROSITE" id="PS51819"/>
    </source>
</evidence>
<organism evidence="2 3">
    <name type="scientific">Duganella callida</name>
    <dbReference type="NCBI Taxonomy" id="2561932"/>
    <lineage>
        <taxon>Bacteria</taxon>
        <taxon>Pseudomonadati</taxon>
        <taxon>Pseudomonadota</taxon>
        <taxon>Betaproteobacteria</taxon>
        <taxon>Burkholderiales</taxon>
        <taxon>Oxalobacteraceae</taxon>
        <taxon>Telluria group</taxon>
        <taxon>Duganella</taxon>
    </lineage>
</organism>
<keyword evidence="3" id="KW-1185">Reference proteome</keyword>
<dbReference type="EMBL" id="SPVG01000180">
    <property type="protein sequence ID" value="TFW18718.1"/>
    <property type="molecule type" value="Genomic_DNA"/>
</dbReference>
<sequence>MALEVISVAVSDIDRSLEFYTKNVGFGLDVDYRPTPSFRVVQLTPPGSACSIHLIKSGDAGRIRNLTLVTTDLVTERDRLLKSGVNVEKIRHKTPLATWAGEWADGVDPERHDYASFANFLDPDGNEWTLQERGFQSIY</sequence>
<dbReference type="OrthoDB" id="9797663at2"/>
<dbReference type="InterPro" id="IPR029068">
    <property type="entry name" value="Glyas_Bleomycin-R_OHBP_Dase"/>
</dbReference>
<dbReference type="Proteomes" id="UP000297729">
    <property type="component" value="Unassembled WGS sequence"/>
</dbReference>
<name>A0A4Y9SA43_9BURK</name>
<dbReference type="InterPro" id="IPR004360">
    <property type="entry name" value="Glyas_Fos-R_dOase_dom"/>
</dbReference>
<dbReference type="InterPro" id="IPR037523">
    <property type="entry name" value="VOC_core"/>
</dbReference>
<gene>
    <name evidence="2" type="ORF">E4L98_17495</name>
</gene>
<feature type="domain" description="VOC" evidence="1">
    <location>
        <begin position="2"/>
        <end position="133"/>
    </location>
</feature>
<proteinExistence type="predicted"/>
<dbReference type="PROSITE" id="PS51819">
    <property type="entry name" value="VOC"/>
    <property type="match status" value="1"/>
</dbReference>
<dbReference type="AlphaFoldDB" id="A0A4Y9SA43"/>
<dbReference type="SUPFAM" id="SSF54593">
    <property type="entry name" value="Glyoxalase/Bleomycin resistance protein/Dihydroxybiphenyl dioxygenase"/>
    <property type="match status" value="1"/>
</dbReference>
<protein>
    <submittedName>
        <fullName evidence="2">VOC family protein</fullName>
    </submittedName>
</protein>
<dbReference type="Pfam" id="PF00903">
    <property type="entry name" value="Glyoxalase"/>
    <property type="match status" value="1"/>
</dbReference>
<evidence type="ECO:0000313" key="2">
    <source>
        <dbReference type="EMBL" id="TFW18718.1"/>
    </source>
</evidence>
<dbReference type="Gene3D" id="3.10.180.10">
    <property type="entry name" value="2,3-Dihydroxybiphenyl 1,2-Dioxygenase, domain 1"/>
    <property type="match status" value="1"/>
</dbReference>
<evidence type="ECO:0000313" key="3">
    <source>
        <dbReference type="Proteomes" id="UP000297729"/>
    </source>
</evidence>
<comment type="caution">
    <text evidence="2">The sequence shown here is derived from an EMBL/GenBank/DDBJ whole genome shotgun (WGS) entry which is preliminary data.</text>
</comment>